<sequence length="816" mass="92295">MALGAMLLLAFMSLTAFAQTNKSGYPDVARQRLLIRITAQYIHTISQGQVDMDSAVRIPCKLYGLSPLLAYNEGYSNGTPSAGSKLIDAGKIAEARMLLAKTQGAPRLQLLAELGAYLLFKPGVDDTDIAEATKYINEAVLLSGGAFDVWRLESSTLKAQLLAQTGHDDESRKLFEDVVKQASQMRSKNAYARALLNAGQALHYGDPARLKYFEDALRVNRQTGNKPGEIEALSLVNIEYFVAKRYDVAERMLVDVVKLARGIKFTQQQYPYDGLAYLAYRNGHLTQSLEYSNKSLESLRSKPDSALLSFFYTRKALLLERLMKQEEALLWYDKALAAITPEVSMFWFRPVVGKVSVLNILGKPAKALQLLNQFTSKRPPTSYFEKMHIAYLTGRINEDLKRYPLAEENYNTFLAMAANFPKEYMHDEFPSVYAQISGFYRVIGNTKRARELLEIAKEYTSDQNMQGTGNYYHNLFKIDSTEKRYLPAIRDLQKSYDIIDSVYSYDQIKKTRELLIKYEAEKKDNDIKLLNTKNQVAQLTAAEANRTKNRTLAGSVLLGIIIVLLIWMYIIKRNANRKLEANQRELDQKNTYLESINTDKDKLLKEKEWLLKEVHHRVKNNLQMVTGLLLSQSVYLKDKASVMAIKDSLRRMQAISIIHQKLYQDENTDTIAMPEYFADLVRYLHESFDAGNQIIFKQDIEEIDLDVSQAIPLGLIVTESIVNAIKYAFLHSERGVVDISLKRDGETHLVLKVSDNGTGLPEGIEASENSSLGLGLIQGLAKQLNGDFKIENNNGVHITVKFRVFSREQGQGQGLP</sequence>
<dbReference type="PANTHER" id="PTHR41523">
    <property type="entry name" value="TWO-COMPONENT SYSTEM SENSOR PROTEIN"/>
    <property type="match status" value="1"/>
</dbReference>
<keyword evidence="4" id="KW-0808">Transferase</keyword>
<dbReference type="InterPro" id="IPR003594">
    <property type="entry name" value="HATPase_dom"/>
</dbReference>
<keyword evidence="7" id="KW-0067">ATP-binding</keyword>
<dbReference type="Gene3D" id="3.30.565.10">
    <property type="entry name" value="Histidine kinase-like ATPase, C-terminal domain"/>
    <property type="match status" value="1"/>
</dbReference>
<evidence type="ECO:0000313" key="11">
    <source>
        <dbReference type="EMBL" id="OOQ56929.1"/>
    </source>
</evidence>
<evidence type="ECO:0000256" key="7">
    <source>
        <dbReference type="ARBA" id="ARBA00022840"/>
    </source>
</evidence>
<comment type="caution">
    <text evidence="11">The sequence shown here is derived from an EMBL/GenBank/DDBJ whole genome shotgun (WGS) entry which is preliminary data.</text>
</comment>
<dbReference type="InterPro" id="IPR011495">
    <property type="entry name" value="Sig_transdc_His_kin_sub2_dim/P"/>
</dbReference>
<evidence type="ECO:0000256" key="8">
    <source>
        <dbReference type="SAM" id="Phobius"/>
    </source>
</evidence>
<feature type="domain" description="Histidine kinase" evidence="10">
    <location>
        <begin position="613"/>
        <end position="806"/>
    </location>
</feature>
<evidence type="ECO:0000256" key="9">
    <source>
        <dbReference type="SAM" id="SignalP"/>
    </source>
</evidence>
<evidence type="ECO:0000256" key="4">
    <source>
        <dbReference type="ARBA" id="ARBA00022679"/>
    </source>
</evidence>
<keyword evidence="8" id="KW-0472">Membrane</keyword>
<dbReference type="PANTHER" id="PTHR41523:SF8">
    <property type="entry name" value="ETHYLENE RESPONSE SENSOR PROTEIN"/>
    <property type="match status" value="1"/>
</dbReference>
<evidence type="ECO:0000256" key="2">
    <source>
        <dbReference type="ARBA" id="ARBA00012438"/>
    </source>
</evidence>
<dbReference type="Gene3D" id="1.25.40.10">
    <property type="entry name" value="Tetratricopeptide repeat domain"/>
    <property type="match status" value="2"/>
</dbReference>
<keyword evidence="12" id="KW-1185">Reference proteome</keyword>
<evidence type="ECO:0000256" key="1">
    <source>
        <dbReference type="ARBA" id="ARBA00000085"/>
    </source>
</evidence>
<evidence type="ECO:0000313" key="12">
    <source>
        <dbReference type="Proteomes" id="UP000189739"/>
    </source>
</evidence>
<evidence type="ECO:0000256" key="6">
    <source>
        <dbReference type="ARBA" id="ARBA00022777"/>
    </source>
</evidence>
<dbReference type="Pfam" id="PF07568">
    <property type="entry name" value="HisKA_2"/>
    <property type="match status" value="1"/>
</dbReference>
<dbReference type="OrthoDB" id="1523170at2"/>
<dbReference type="SUPFAM" id="SSF55874">
    <property type="entry name" value="ATPase domain of HSP90 chaperone/DNA topoisomerase II/histidine kinase"/>
    <property type="match status" value="1"/>
</dbReference>
<dbReference type="InterPro" id="IPR011990">
    <property type="entry name" value="TPR-like_helical_dom_sf"/>
</dbReference>
<dbReference type="InterPro" id="IPR005467">
    <property type="entry name" value="His_kinase_dom"/>
</dbReference>
<keyword evidence="9" id="KW-0732">Signal</keyword>
<dbReference type="InterPro" id="IPR036890">
    <property type="entry name" value="HATPase_C_sf"/>
</dbReference>
<dbReference type="GO" id="GO:0005524">
    <property type="term" value="F:ATP binding"/>
    <property type="evidence" value="ECO:0007669"/>
    <property type="project" value="UniProtKB-KW"/>
</dbReference>
<gene>
    <name evidence="11" type="ORF">BC343_17505</name>
</gene>
<evidence type="ECO:0000256" key="5">
    <source>
        <dbReference type="ARBA" id="ARBA00022741"/>
    </source>
</evidence>
<dbReference type="STRING" id="1792845.BC343_17505"/>
<keyword evidence="5" id="KW-0547">Nucleotide-binding</keyword>
<dbReference type="PROSITE" id="PS50109">
    <property type="entry name" value="HIS_KIN"/>
    <property type="match status" value="1"/>
</dbReference>
<keyword evidence="8" id="KW-1133">Transmembrane helix</keyword>
<dbReference type="EMBL" id="MBTF01000038">
    <property type="protein sequence ID" value="OOQ56929.1"/>
    <property type="molecule type" value="Genomic_DNA"/>
</dbReference>
<protein>
    <recommendedName>
        <fullName evidence="2">histidine kinase</fullName>
        <ecNumber evidence="2">2.7.13.3</ecNumber>
    </recommendedName>
</protein>
<dbReference type="Gene3D" id="3.30.450.20">
    <property type="entry name" value="PAS domain"/>
    <property type="match status" value="1"/>
</dbReference>
<dbReference type="Proteomes" id="UP000189739">
    <property type="component" value="Unassembled WGS sequence"/>
</dbReference>
<evidence type="ECO:0000256" key="3">
    <source>
        <dbReference type="ARBA" id="ARBA00022553"/>
    </source>
</evidence>
<organism evidence="11 12">
    <name type="scientific">Mucilaginibacter pedocola</name>
    <dbReference type="NCBI Taxonomy" id="1792845"/>
    <lineage>
        <taxon>Bacteria</taxon>
        <taxon>Pseudomonadati</taxon>
        <taxon>Bacteroidota</taxon>
        <taxon>Sphingobacteriia</taxon>
        <taxon>Sphingobacteriales</taxon>
        <taxon>Sphingobacteriaceae</taxon>
        <taxon>Mucilaginibacter</taxon>
    </lineage>
</organism>
<accession>A0A1S9P7L8</accession>
<dbReference type="AlphaFoldDB" id="A0A1S9P7L8"/>
<comment type="catalytic activity">
    <reaction evidence="1">
        <text>ATP + protein L-histidine = ADP + protein N-phospho-L-histidine.</text>
        <dbReference type="EC" id="2.7.13.3"/>
    </reaction>
</comment>
<dbReference type="GO" id="GO:0004673">
    <property type="term" value="F:protein histidine kinase activity"/>
    <property type="evidence" value="ECO:0007669"/>
    <property type="project" value="UniProtKB-EC"/>
</dbReference>
<feature type="signal peptide" evidence="9">
    <location>
        <begin position="1"/>
        <end position="18"/>
    </location>
</feature>
<evidence type="ECO:0000259" key="10">
    <source>
        <dbReference type="PROSITE" id="PS50109"/>
    </source>
</evidence>
<dbReference type="SUPFAM" id="SSF48452">
    <property type="entry name" value="TPR-like"/>
    <property type="match status" value="2"/>
</dbReference>
<keyword evidence="8" id="KW-0812">Transmembrane</keyword>
<proteinExistence type="predicted"/>
<name>A0A1S9P7L8_9SPHI</name>
<keyword evidence="3" id="KW-0597">Phosphoprotein</keyword>
<reference evidence="11 12" key="1">
    <citation type="submission" date="2016-07" db="EMBL/GenBank/DDBJ databases">
        <title>Genomic analysis of zinc-resistant bacterium Mucilaginibacter pedocola TBZ30.</title>
        <authorList>
            <person name="Huang J."/>
            <person name="Tang J."/>
        </authorList>
    </citation>
    <scope>NUCLEOTIDE SEQUENCE [LARGE SCALE GENOMIC DNA]</scope>
    <source>
        <strain evidence="11 12">TBZ30</strain>
    </source>
</reference>
<dbReference type="EC" id="2.7.13.3" evidence="2"/>
<dbReference type="Pfam" id="PF02518">
    <property type="entry name" value="HATPase_c"/>
    <property type="match status" value="1"/>
</dbReference>
<feature type="transmembrane region" description="Helical" evidence="8">
    <location>
        <begin position="552"/>
        <end position="571"/>
    </location>
</feature>
<dbReference type="SMART" id="SM00387">
    <property type="entry name" value="HATPase_c"/>
    <property type="match status" value="1"/>
</dbReference>
<keyword evidence="6 11" id="KW-0418">Kinase</keyword>
<feature type="chain" id="PRO_5010550708" description="histidine kinase" evidence="9">
    <location>
        <begin position="19"/>
        <end position="816"/>
    </location>
</feature>